<accession>A0A834H8G1</accession>
<evidence type="ECO:0000313" key="1">
    <source>
        <dbReference type="EMBL" id="KAF7149776.1"/>
    </source>
</evidence>
<proteinExistence type="predicted"/>
<evidence type="ECO:0000313" key="2">
    <source>
        <dbReference type="Proteomes" id="UP000626092"/>
    </source>
</evidence>
<sequence length="282" mass="32238">MAGVFQYQQQEQQQSIQNLHCGEDKDSFKVDDATREWPFTTKIIPDPIMDWSKLSIYVEYTEDGLLIVPKKNGSINNSQEPTFSSKTALVLTKRKSEENDENEMRKGQTRLDNKITYVDGVSLMVSQSLGTIHDGDEAGIKFDYEECSKILMAANVETTTNWSTHPIYDEYPEDDDDLEELKLLTTRNAPQLHTPSLNVNSKKQKVDDWDWLDELVLKQRTRIFETYGVIRGSECSFVMDSGSAGNYVSENLVSLLNLSTEDLVSPYHVHWVNHEARTLVTK</sequence>
<comment type="caution">
    <text evidence="1">The sequence shown here is derived from an EMBL/GenBank/DDBJ whole genome shotgun (WGS) entry which is preliminary data.</text>
</comment>
<organism evidence="1 2">
    <name type="scientific">Rhododendron simsii</name>
    <name type="common">Sims's rhododendron</name>
    <dbReference type="NCBI Taxonomy" id="118357"/>
    <lineage>
        <taxon>Eukaryota</taxon>
        <taxon>Viridiplantae</taxon>
        <taxon>Streptophyta</taxon>
        <taxon>Embryophyta</taxon>
        <taxon>Tracheophyta</taxon>
        <taxon>Spermatophyta</taxon>
        <taxon>Magnoliopsida</taxon>
        <taxon>eudicotyledons</taxon>
        <taxon>Gunneridae</taxon>
        <taxon>Pentapetalae</taxon>
        <taxon>asterids</taxon>
        <taxon>Ericales</taxon>
        <taxon>Ericaceae</taxon>
        <taxon>Ericoideae</taxon>
        <taxon>Rhodoreae</taxon>
        <taxon>Rhododendron</taxon>
    </lineage>
</organism>
<name>A0A834H8G1_RHOSS</name>
<dbReference type="EMBL" id="WJXA01000002">
    <property type="protein sequence ID" value="KAF7149776.1"/>
    <property type="molecule type" value="Genomic_DNA"/>
</dbReference>
<protein>
    <submittedName>
        <fullName evidence="1">Uncharacterized protein</fullName>
    </submittedName>
</protein>
<dbReference type="AlphaFoldDB" id="A0A834H8G1"/>
<gene>
    <name evidence="1" type="ORF">RHSIM_Rhsim02G0135300</name>
</gene>
<keyword evidence="2" id="KW-1185">Reference proteome</keyword>
<reference evidence="1" key="1">
    <citation type="submission" date="2019-11" db="EMBL/GenBank/DDBJ databases">
        <authorList>
            <person name="Liu Y."/>
            <person name="Hou J."/>
            <person name="Li T.-Q."/>
            <person name="Guan C.-H."/>
            <person name="Wu X."/>
            <person name="Wu H.-Z."/>
            <person name="Ling F."/>
            <person name="Zhang R."/>
            <person name="Shi X.-G."/>
            <person name="Ren J.-P."/>
            <person name="Chen E.-F."/>
            <person name="Sun J.-M."/>
        </authorList>
    </citation>
    <scope>NUCLEOTIDE SEQUENCE</scope>
    <source>
        <strain evidence="1">Adult_tree_wgs_1</strain>
        <tissue evidence="1">Leaves</tissue>
    </source>
</reference>
<dbReference type="OrthoDB" id="10385956at2759"/>
<dbReference type="Proteomes" id="UP000626092">
    <property type="component" value="Unassembled WGS sequence"/>
</dbReference>